<proteinExistence type="predicted"/>
<gene>
    <name evidence="2" type="ORF">KME28_26795</name>
</gene>
<dbReference type="AlphaFoldDB" id="A0A9E3LVI9"/>
<evidence type="ECO:0000313" key="3">
    <source>
        <dbReference type="Proteomes" id="UP000813215"/>
    </source>
</evidence>
<dbReference type="EMBL" id="JAHHHW010000156">
    <property type="protein sequence ID" value="MBW4435221.1"/>
    <property type="molecule type" value="Genomic_DNA"/>
</dbReference>
<evidence type="ECO:0000313" key="2">
    <source>
        <dbReference type="EMBL" id="MBW4435221.1"/>
    </source>
</evidence>
<keyword evidence="1" id="KW-0812">Transmembrane</keyword>
<comment type="caution">
    <text evidence="2">The sequence shown here is derived from an EMBL/GenBank/DDBJ whole genome shotgun (WGS) entry which is preliminary data.</text>
</comment>
<accession>A0A9E3LVI9</accession>
<reference evidence="2" key="2">
    <citation type="journal article" date="2022" name="Microbiol. Resour. Announc.">
        <title>Metagenome Sequencing to Explore Phylogenomics of Terrestrial Cyanobacteria.</title>
        <authorList>
            <person name="Ward R.D."/>
            <person name="Stajich J.E."/>
            <person name="Johansen J.R."/>
            <person name="Huntemann M."/>
            <person name="Clum A."/>
            <person name="Foster B."/>
            <person name="Foster B."/>
            <person name="Roux S."/>
            <person name="Palaniappan K."/>
            <person name="Varghese N."/>
            <person name="Mukherjee S."/>
            <person name="Reddy T.B.K."/>
            <person name="Daum C."/>
            <person name="Copeland A."/>
            <person name="Chen I.A."/>
            <person name="Ivanova N.N."/>
            <person name="Kyrpides N.C."/>
            <person name="Shapiro N."/>
            <person name="Eloe-Fadrosh E.A."/>
            <person name="Pietrasiak N."/>
        </authorList>
    </citation>
    <scope>NUCLEOTIDE SEQUENCE</scope>
    <source>
        <strain evidence="2">HA4357-MV3</strain>
    </source>
</reference>
<keyword evidence="1" id="KW-1133">Transmembrane helix</keyword>
<dbReference type="Proteomes" id="UP000813215">
    <property type="component" value="Unassembled WGS sequence"/>
</dbReference>
<reference evidence="2" key="1">
    <citation type="submission" date="2021-05" db="EMBL/GenBank/DDBJ databases">
        <authorList>
            <person name="Pietrasiak N."/>
            <person name="Ward R."/>
            <person name="Stajich J.E."/>
            <person name="Kurbessoian T."/>
        </authorList>
    </citation>
    <scope>NUCLEOTIDE SEQUENCE</scope>
    <source>
        <strain evidence="2">HA4357-MV3</strain>
    </source>
</reference>
<sequence>MKIIPIPNNKIVRLVRYFHFSLGIVLMISALLLNGCSNTNTTEVGLNWHNARKIPKSLVNLAVSENTSLLPVKVSSIKVATIPTHDKDKHLYILNFNSPDLCGRLGCLYAGYLSQDQGQYSSVMNLYLQPDLPPGKHLISISSDNFTNTSNLPCLDIQQINFNPILQEITYCFDGRYYQPVKNTLLKLPVK</sequence>
<evidence type="ECO:0000256" key="1">
    <source>
        <dbReference type="SAM" id="Phobius"/>
    </source>
</evidence>
<protein>
    <submittedName>
        <fullName evidence="2">Uncharacterized protein</fullName>
    </submittedName>
</protein>
<name>A0A9E3LVI9_9NOST</name>
<keyword evidence="1" id="KW-0472">Membrane</keyword>
<organism evidence="2 3">
    <name type="scientific">Pelatocladus maniniholoensis HA4357-MV3</name>
    <dbReference type="NCBI Taxonomy" id="1117104"/>
    <lineage>
        <taxon>Bacteria</taxon>
        <taxon>Bacillati</taxon>
        <taxon>Cyanobacteriota</taxon>
        <taxon>Cyanophyceae</taxon>
        <taxon>Nostocales</taxon>
        <taxon>Nostocaceae</taxon>
        <taxon>Pelatocladus</taxon>
    </lineage>
</organism>
<feature type="transmembrane region" description="Helical" evidence="1">
    <location>
        <begin position="14"/>
        <end position="33"/>
    </location>
</feature>